<dbReference type="CDD" id="cd09274">
    <property type="entry name" value="RNase_HI_RT_Ty3"/>
    <property type="match status" value="1"/>
</dbReference>
<evidence type="ECO:0000256" key="6">
    <source>
        <dbReference type="ARBA" id="ARBA00022918"/>
    </source>
</evidence>
<dbReference type="GO" id="GO:0004519">
    <property type="term" value="F:endonuclease activity"/>
    <property type="evidence" value="ECO:0007669"/>
    <property type="project" value="UniProtKB-KW"/>
</dbReference>
<dbReference type="InterPro" id="IPR041373">
    <property type="entry name" value="RT_RNaseH"/>
</dbReference>
<protein>
    <submittedName>
        <fullName evidence="8">Reverse transcriptase</fullName>
    </submittedName>
</protein>
<evidence type="ECO:0000313" key="8">
    <source>
        <dbReference type="EMBL" id="OWZ04614.1"/>
    </source>
</evidence>
<evidence type="ECO:0000256" key="1">
    <source>
        <dbReference type="ARBA" id="ARBA00022679"/>
    </source>
</evidence>
<evidence type="ECO:0000313" key="9">
    <source>
        <dbReference type="Proteomes" id="UP000198211"/>
    </source>
</evidence>
<dbReference type="InterPro" id="IPR012337">
    <property type="entry name" value="RNaseH-like_sf"/>
</dbReference>
<gene>
    <name evidence="8" type="ORF">PHMEG_00023453</name>
</gene>
<evidence type="ECO:0000259" key="7">
    <source>
        <dbReference type="PROSITE" id="PS50994"/>
    </source>
</evidence>
<accession>A0A225VHM7</accession>
<dbReference type="SUPFAM" id="SSF56672">
    <property type="entry name" value="DNA/RNA polymerases"/>
    <property type="match status" value="1"/>
</dbReference>
<comment type="caution">
    <text evidence="8">The sequence shown here is derived from an EMBL/GenBank/DDBJ whole genome shotgun (WGS) entry which is preliminary data.</text>
</comment>
<keyword evidence="1" id="KW-0808">Transferase</keyword>
<reference evidence="9" key="1">
    <citation type="submission" date="2017-03" db="EMBL/GenBank/DDBJ databases">
        <title>Phytopthora megakarya and P. palmivora, two closely related causual agents of cacao black pod achieved similar genome size and gene model numbers by different mechanisms.</title>
        <authorList>
            <person name="Ali S."/>
            <person name="Shao J."/>
            <person name="Larry D.J."/>
            <person name="Kronmiller B."/>
            <person name="Shen D."/>
            <person name="Strem M.D."/>
            <person name="Melnick R.L."/>
            <person name="Guiltinan M.J."/>
            <person name="Tyler B.M."/>
            <person name="Meinhardt L.W."/>
            <person name="Bailey B.A."/>
        </authorList>
    </citation>
    <scope>NUCLEOTIDE SEQUENCE [LARGE SCALE GENOMIC DNA]</scope>
    <source>
        <strain evidence="9">zdho120</strain>
    </source>
</reference>
<keyword evidence="3" id="KW-0540">Nuclease</keyword>
<name>A0A225VHM7_9STRA</name>
<dbReference type="PROSITE" id="PS50994">
    <property type="entry name" value="INTEGRASE"/>
    <property type="match status" value="1"/>
</dbReference>
<keyword evidence="2" id="KW-0548">Nucleotidyltransferase</keyword>
<dbReference type="PANTHER" id="PTHR37984:SF5">
    <property type="entry name" value="PROTEIN NYNRIN-LIKE"/>
    <property type="match status" value="1"/>
</dbReference>
<dbReference type="SUPFAM" id="SSF53098">
    <property type="entry name" value="Ribonuclease H-like"/>
    <property type="match status" value="1"/>
</dbReference>
<dbReference type="GO" id="GO:0003676">
    <property type="term" value="F:nucleic acid binding"/>
    <property type="evidence" value="ECO:0007669"/>
    <property type="project" value="InterPro"/>
</dbReference>
<dbReference type="Gene3D" id="3.30.420.10">
    <property type="entry name" value="Ribonuclease H-like superfamily/Ribonuclease H"/>
    <property type="match status" value="1"/>
</dbReference>
<dbReference type="OrthoDB" id="2016337at2759"/>
<dbReference type="InterPro" id="IPR001584">
    <property type="entry name" value="Integrase_cat-core"/>
</dbReference>
<dbReference type="InterPro" id="IPR005162">
    <property type="entry name" value="Retrotrans_gag_dom"/>
</dbReference>
<dbReference type="Proteomes" id="UP000198211">
    <property type="component" value="Unassembled WGS sequence"/>
</dbReference>
<dbReference type="EMBL" id="NBNE01004868">
    <property type="protein sequence ID" value="OWZ04614.1"/>
    <property type="molecule type" value="Genomic_DNA"/>
</dbReference>
<dbReference type="GO" id="GO:0003964">
    <property type="term" value="F:RNA-directed DNA polymerase activity"/>
    <property type="evidence" value="ECO:0007669"/>
    <property type="project" value="UniProtKB-KW"/>
</dbReference>
<keyword evidence="4" id="KW-0255">Endonuclease</keyword>
<dbReference type="InterPro" id="IPR036397">
    <property type="entry name" value="RNaseH_sf"/>
</dbReference>
<organism evidence="8 9">
    <name type="scientific">Phytophthora megakarya</name>
    <dbReference type="NCBI Taxonomy" id="4795"/>
    <lineage>
        <taxon>Eukaryota</taxon>
        <taxon>Sar</taxon>
        <taxon>Stramenopiles</taxon>
        <taxon>Oomycota</taxon>
        <taxon>Peronosporomycetes</taxon>
        <taxon>Peronosporales</taxon>
        <taxon>Peronosporaceae</taxon>
        <taxon>Phytophthora</taxon>
    </lineage>
</organism>
<evidence type="ECO:0000256" key="3">
    <source>
        <dbReference type="ARBA" id="ARBA00022722"/>
    </source>
</evidence>
<evidence type="ECO:0000256" key="2">
    <source>
        <dbReference type="ARBA" id="ARBA00022695"/>
    </source>
</evidence>
<dbReference type="GO" id="GO:0016787">
    <property type="term" value="F:hydrolase activity"/>
    <property type="evidence" value="ECO:0007669"/>
    <property type="project" value="UniProtKB-KW"/>
</dbReference>
<feature type="domain" description="Integrase catalytic" evidence="7">
    <location>
        <begin position="340"/>
        <end position="509"/>
    </location>
</feature>
<keyword evidence="5" id="KW-0378">Hydrolase</keyword>
<evidence type="ECO:0000256" key="5">
    <source>
        <dbReference type="ARBA" id="ARBA00022801"/>
    </source>
</evidence>
<proteinExistence type="predicted"/>
<keyword evidence="9" id="KW-1185">Reference proteome</keyword>
<dbReference type="GO" id="GO:0015074">
    <property type="term" value="P:DNA integration"/>
    <property type="evidence" value="ECO:0007669"/>
    <property type="project" value="InterPro"/>
</dbReference>
<dbReference type="AlphaFoldDB" id="A0A225VHM7"/>
<dbReference type="Pfam" id="PF03732">
    <property type="entry name" value="Retrotrans_gag"/>
    <property type="match status" value="1"/>
</dbReference>
<dbReference type="InterPro" id="IPR050951">
    <property type="entry name" value="Retrovirus_Pol_polyprotein"/>
</dbReference>
<dbReference type="Pfam" id="PF17917">
    <property type="entry name" value="RT_RNaseH"/>
    <property type="match status" value="1"/>
</dbReference>
<dbReference type="InterPro" id="IPR043502">
    <property type="entry name" value="DNA/RNA_pol_sf"/>
</dbReference>
<keyword evidence="6 8" id="KW-0695">RNA-directed DNA polymerase</keyword>
<dbReference type="PANTHER" id="PTHR37984">
    <property type="entry name" value="PROTEIN CBG26694"/>
    <property type="match status" value="1"/>
</dbReference>
<evidence type="ECO:0000256" key="4">
    <source>
        <dbReference type="ARBA" id="ARBA00022759"/>
    </source>
</evidence>
<sequence length="590" mass="66202">MVSVLSFEGKGGENVMLWIREVEMAMSSVLLQPEQQRVVLRSLSSAGERMSGLSRASSVDGTFPTWDELKEKLSVVFLPPNHVYRVRSRFLVCRQDKKNLLNFVQGLRTLIAGMFADSLPEAVTTTGFMDGLRTSVACTEVFRSRPASFEEAVAGKQLYTLFNGVTGELNGNINLDTLPSCNALLELDEMCLTDFGDALKACGLADVVMIRPEEQLNSSSVVDEAALEDTKKALNARSGSEILKDADVNGRDRAIAFESRQLKATEKNYPVHDKELLAMKYALVKFRVHLIDSKPFVVYTDHASLRTVNQSPHLSQRMARWLSFFAEYYFENLTLYEALDSAVPGHLGREKTYSSSMSMDFVFGLIKDSDGNAGVVVFVDQLSKMAHLAAELDTIDGNGTATLFLDRVFRQHGLPESVVYDRDPRFTSDFWQKVFEVLGTRLDTSTADHPQTDGQTERVNRVVEDMLRSTCTETPKRLSAMLPLVEFSLNNAVNASTYFNPFYVNSMRHTCVPLTRHDVTLGLMEENPTGWEISALSLCGNKWMISCRHALVSYVTYLTRWLKAKMFKRNKRMPEAGTIYGTLRLGIKCY</sequence>